<feature type="region of interest" description="Disordered" evidence="4">
    <location>
        <begin position="63"/>
        <end position="132"/>
    </location>
</feature>
<dbReference type="KEGG" id="mjl:Mjls_3667"/>
<evidence type="ECO:0000256" key="5">
    <source>
        <dbReference type="SAM" id="Phobius"/>
    </source>
</evidence>
<evidence type="ECO:0000256" key="4">
    <source>
        <dbReference type="SAM" id="MobiDB-lite"/>
    </source>
</evidence>
<dbReference type="GO" id="GO:0016020">
    <property type="term" value="C:membrane"/>
    <property type="evidence" value="ECO:0007669"/>
    <property type="project" value="UniProtKB-SubCell"/>
</dbReference>
<proteinExistence type="predicted"/>
<feature type="compositionally biased region" description="Low complexity" evidence="4">
    <location>
        <begin position="90"/>
        <end position="113"/>
    </location>
</feature>
<dbReference type="PANTHER" id="PTHR37042">
    <property type="entry name" value="OUTER MEMBRANE PROTEIN RV1973"/>
    <property type="match status" value="1"/>
</dbReference>
<evidence type="ECO:0000256" key="2">
    <source>
        <dbReference type="ARBA" id="ARBA00023136"/>
    </source>
</evidence>
<keyword evidence="3" id="KW-0175">Coiled coil</keyword>
<evidence type="ECO:0000256" key="1">
    <source>
        <dbReference type="ARBA" id="ARBA00004370"/>
    </source>
</evidence>
<dbReference type="AlphaFoldDB" id="A0A5Q5CJA7"/>
<feature type="transmembrane region" description="Helical" evidence="5">
    <location>
        <begin position="145"/>
        <end position="166"/>
    </location>
</feature>
<accession>A0A5Q5CJA7</accession>
<reference evidence="6" key="1">
    <citation type="submission" date="2007-02" db="EMBL/GenBank/DDBJ databases">
        <title>Complete sequence of Mycobacterium sp. JLS.</title>
        <authorList>
            <consortium name="US DOE Joint Genome Institute"/>
            <person name="Copeland A."/>
            <person name="Lucas S."/>
            <person name="Lapidus A."/>
            <person name="Barry K."/>
            <person name="Detter J.C."/>
            <person name="Glavina del Rio T."/>
            <person name="Hammon N."/>
            <person name="Israni S."/>
            <person name="Dalin E."/>
            <person name="Tice H."/>
            <person name="Pitluck S."/>
            <person name="Chain P."/>
            <person name="Malfatti S."/>
            <person name="Shin M."/>
            <person name="Vergez L."/>
            <person name="Schmutz J."/>
            <person name="Larimer F."/>
            <person name="Land M."/>
            <person name="Hauser L."/>
            <person name="Kyrpides N."/>
            <person name="Mikhailova N."/>
            <person name="Miller C.D."/>
            <person name="Anderson A.J."/>
            <person name="Sims R.C."/>
            <person name="Richardson P."/>
        </authorList>
    </citation>
    <scope>NUCLEOTIDE SEQUENCE [LARGE SCALE GENOMIC DNA]</scope>
    <source>
        <strain evidence="6">JLS</strain>
    </source>
</reference>
<sequence>MPSFRRRASVLDADRVAAPAQEPARDADNADVLARAEEAEAEAAEAEAAAAAARARARAIRLRREAAAASASSTNGEPDESDKADTVSSADESVTETAAVAEPEASESTTAPETDGDEVPSKPEKKRGARRRPRLRLPRLTWKRLAVTIAVLVICASLAASGYMLWHHRQAVAEREQTAEYAAAARQGVVTLMSLDFNKAQEDVKRIIDNSTGQFKEDFEQQAEAFAEVAQDSKVVTEVNVNLAAVKSMSDDSATVLVSATSRVTNAAGAKQEPRAWRLAVELSREGDQIKMSKVEFVP</sequence>
<gene>
    <name evidence="6" type="ordered locus">Mjls_3667</name>
</gene>
<comment type="subcellular location">
    <subcellularLocation>
        <location evidence="1">Membrane</location>
    </subcellularLocation>
</comment>
<evidence type="ECO:0008006" key="7">
    <source>
        <dbReference type="Google" id="ProtNLM"/>
    </source>
</evidence>
<dbReference type="EMBL" id="CP000580">
    <property type="protein sequence ID" value="ABN99444.1"/>
    <property type="molecule type" value="Genomic_DNA"/>
</dbReference>
<keyword evidence="5" id="KW-1133">Transmembrane helix</keyword>
<keyword evidence="5" id="KW-0812">Transmembrane</keyword>
<evidence type="ECO:0000313" key="6">
    <source>
        <dbReference type="EMBL" id="ABN99444.1"/>
    </source>
</evidence>
<keyword evidence="2 5" id="KW-0472">Membrane</keyword>
<feature type="coiled-coil region" evidence="3">
    <location>
        <begin position="27"/>
        <end position="63"/>
    </location>
</feature>
<protein>
    <recommendedName>
        <fullName evidence="7">VirB8 protein</fullName>
    </recommendedName>
</protein>
<name>A0A5Q5CJA7_MYCSJ</name>
<dbReference type="PANTHER" id="PTHR37042:SF4">
    <property type="entry name" value="OUTER MEMBRANE PROTEIN RV1973"/>
    <property type="match status" value="1"/>
</dbReference>
<evidence type="ECO:0000256" key="3">
    <source>
        <dbReference type="SAM" id="Coils"/>
    </source>
</evidence>
<organism evidence="6">
    <name type="scientific">Mycobacterium sp. (strain JLS)</name>
    <dbReference type="NCBI Taxonomy" id="164757"/>
    <lineage>
        <taxon>Bacteria</taxon>
        <taxon>Bacillati</taxon>
        <taxon>Actinomycetota</taxon>
        <taxon>Actinomycetes</taxon>
        <taxon>Mycobacteriales</taxon>
        <taxon>Mycobacteriaceae</taxon>
        <taxon>Mycobacterium</taxon>
    </lineage>
</organism>